<name>A0A7I8JNQ1_SPIIN</name>
<dbReference type="PANTHER" id="PTHR33638:SF1">
    <property type="entry name" value="SELENOPROTEIN H"/>
    <property type="match status" value="1"/>
</dbReference>
<feature type="compositionally biased region" description="Basic and acidic residues" evidence="1">
    <location>
        <begin position="1"/>
        <end position="12"/>
    </location>
</feature>
<protein>
    <submittedName>
        <fullName evidence="2">Uncharacterized protein</fullName>
    </submittedName>
</protein>
<dbReference type="InterPro" id="IPR052674">
    <property type="entry name" value="SelWTH-like"/>
</dbReference>
<gene>
    <name evidence="2" type="ORF">SI7747_14017487</name>
</gene>
<proteinExistence type="predicted"/>
<feature type="compositionally biased region" description="Low complexity" evidence="1">
    <location>
        <begin position="21"/>
        <end position="38"/>
    </location>
</feature>
<dbReference type="AlphaFoldDB" id="A0A7I8JNQ1"/>
<evidence type="ECO:0000256" key="1">
    <source>
        <dbReference type="SAM" id="MobiDB-lite"/>
    </source>
</evidence>
<feature type="compositionally biased region" description="Basic and acidic residues" evidence="1">
    <location>
        <begin position="58"/>
        <end position="67"/>
    </location>
</feature>
<dbReference type="EMBL" id="LR743601">
    <property type="protein sequence ID" value="CAA2631839.1"/>
    <property type="molecule type" value="Genomic_DNA"/>
</dbReference>
<dbReference type="EMBL" id="CACRZD030000014">
    <property type="protein sequence ID" value="CAA6671082.1"/>
    <property type="molecule type" value="Genomic_DNA"/>
</dbReference>
<dbReference type="GO" id="GO:0005794">
    <property type="term" value="C:Golgi apparatus"/>
    <property type="evidence" value="ECO:0007669"/>
    <property type="project" value="TreeGrafter"/>
</dbReference>
<dbReference type="PANTHER" id="PTHR33638">
    <property type="entry name" value="SELENOPROTEIN H"/>
    <property type="match status" value="1"/>
</dbReference>
<sequence>MAPKRKVEDKAPPRSSPSVKASLSPRRTRSSSAAAGAPAVPPEVPPPAKKPKKATRGKLKDEVKESGEPALAVETVVADKDSSKTIIVEACKQCHQFKKRASMVKDSLENGVPGINVVVNPEKPRRGCFEIRDANGQTFVSLLNMPRPFTRMRELDMDALISDIIEKVK</sequence>
<organism evidence="2">
    <name type="scientific">Spirodela intermedia</name>
    <name type="common">Intermediate duckweed</name>
    <dbReference type="NCBI Taxonomy" id="51605"/>
    <lineage>
        <taxon>Eukaryota</taxon>
        <taxon>Viridiplantae</taxon>
        <taxon>Streptophyta</taxon>
        <taxon>Embryophyta</taxon>
        <taxon>Tracheophyta</taxon>
        <taxon>Spermatophyta</taxon>
        <taxon>Magnoliopsida</taxon>
        <taxon>Liliopsida</taxon>
        <taxon>Araceae</taxon>
        <taxon>Lemnoideae</taxon>
        <taxon>Spirodela</taxon>
    </lineage>
</organism>
<evidence type="ECO:0000313" key="2">
    <source>
        <dbReference type="EMBL" id="CAA2631839.1"/>
    </source>
</evidence>
<feature type="region of interest" description="Disordered" evidence="1">
    <location>
        <begin position="1"/>
        <end position="70"/>
    </location>
</feature>
<accession>A0A7I8JNQ1</accession>
<reference evidence="2 3" key="1">
    <citation type="submission" date="2019-12" db="EMBL/GenBank/DDBJ databases">
        <authorList>
            <person name="Scholz U."/>
            <person name="Mascher M."/>
            <person name="Fiebig A."/>
        </authorList>
    </citation>
    <scope>NUCLEOTIDE SEQUENCE</scope>
</reference>
<dbReference type="Proteomes" id="UP001189122">
    <property type="component" value="Unassembled WGS sequence"/>
</dbReference>
<keyword evidence="3" id="KW-1185">Reference proteome</keyword>
<feature type="compositionally biased region" description="Pro residues" evidence="1">
    <location>
        <begin position="39"/>
        <end position="48"/>
    </location>
</feature>
<evidence type="ECO:0000313" key="3">
    <source>
        <dbReference type="Proteomes" id="UP001189122"/>
    </source>
</evidence>